<dbReference type="SUPFAM" id="SSF88659">
    <property type="entry name" value="Sigma3 and sigma4 domains of RNA polymerase sigma factors"/>
    <property type="match status" value="1"/>
</dbReference>
<feature type="domain" description="RNA polymerase sigma factor 70 region 4 type 2" evidence="1">
    <location>
        <begin position="9"/>
        <end position="59"/>
    </location>
</feature>
<dbReference type="Pfam" id="PF08281">
    <property type="entry name" value="Sigma70_r4_2"/>
    <property type="match status" value="1"/>
</dbReference>
<reference evidence="2 3" key="1">
    <citation type="submission" date="2016-09" db="EMBL/GenBank/DDBJ databases">
        <title>Complete genome of Desulfosporosinus sp. OL.</title>
        <authorList>
            <person name="Mardanov A."/>
            <person name="Beletsky A."/>
            <person name="Panova A."/>
            <person name="Karnachuk O."/>
            <person name="Ravin N."/>
        </authorList>
    </citation>
    <scope>NUCLEOTIDE SEQUENCE [LARGE SCALE GENOMIC DNA]</scope>
    <source>
        <strain evidence="2 3">OL</strain>
    </source>
</reference>
<dbReference type="AlphaFoldDB" id="A0A1Q8QGK4"/>
<evidence type="ECO:0000313" key="3">
    <source>
        <dbReference type="Proteomes" id="UP000186102"/>
    </source>
</evidence>
<dbReference type="InterPro" id="IPR036388">
    <property type="entry name" value="WH-like_DNA-bd_sf"/>
</dbReference>
<dbReference type="GO" id="GO:0016987">
    <property type="term" value="F:sigma factor activity"/>
    <property type="evidence" value="ECO:0007669"/>
    <property type="project" value="InterPro"/>
</dbReference>
<comment type="caution">
    <text evidence="2">The sequence shown here is derived from an EMBL/GenBank/DDBJ whole genome shotgun (WGS) entry which is preliminary data.</text>
</comment>
<dbReference type="CDD" id="cd06171">
    <property type="entry name" value="Sigma70_r4"/>
    <property type="match status" value="1"/>
</dbReference>
<gene>
    <name evidence="2" type="ORF">DSOL_4970</name>
</gene>
<proteinExistence type="predicted"/>
<dbReference type="Gene3D" id="1.10.10.10">
    <property type="entry name" value="Winged helix-like DNA-binding domain superfamily/Winged helix DNA-binding domain"/>
    <property type="match status" value="1"/>
</dbReference>
<sequence length="73" mass="8829">MNNETFTRVAEKIRELHSSYADILSLKFFYYYEDEEISRILNITPENVRTRLHRARKSLIRLLSQEQEATNHE</sequence>
<dbReference type="GO" id="GO:0006352">
    <property type="term" value="P:DNA-templated transcription initiation"/>
    <property type="evidence" value="ECO:0007669"/>
    <property type="project" value="InterPro"/>
</dbReference>
<organism evidence="2 3">
    <name type="scientific">Desulfosporosinus metallidurans</name>
    <dbReference type="NCBI Taxonomy" id="1888891"/>
    <lineage>
        <taxon>Bacteria</taxon>
        <taxon>Bacillati</taxon>
        <taxon>Bacillota</taxon>
        <taxon>Clostridia</taxon>
        <taxon>Eubacteriales</taxon>
        <taxon>Desulfitobacteriaceae</taxon>
        <taxon>Desulfosporosinus</taxon>
    </lineage>
</organism>
<dbReference type="GO" id="GO:0003677">
    <property type="term" value="F:DNA binding"/>
    <property type="evidence" value="ECO:0007669"/>
    <property type="project" value="InterPro"/>
</dbReference>
<dbReference type="EMBL" id="MLBF01000076">
    <property type="protein sequence ID" value="OLN26489.1"/>
    <property type="molecule type" value="Genomic_DNA"/>
</dbReference>
<name>A0A1Q8QGK4_9FIRM</name>
<evidence type="ECO:0000313" key="2">
    <source>
        <dbReference type="EMBL" id="OLN26489.1"/>
    </source>
</evidence>
<dbReference type="InterPro" id="IPR013249">
    <property type="entry name" value="RNA_pol_sigma70_r4_t2"/>
</dbReference>
<dbReference type="InterPro" id="IPR013324">
    <property type="entry name" value="RNA_pol_sigma_r3/r4-like"/>
</dbReference>
<accession>A0A1Q8QGK4</accession>
<evidence type="ECO:0000259" key="1">
    <source>
        <dbReference type="Pfam" id="PF08281"/>
    </source>
</evidence>
<dbReference type="STRING" id="1888891.DSOL_4970"/>
<protein>
    <recommendedName>
        <fullName evidence="1">RNA polymerase sigma factor 70 region 4 type 2 domain-containing protein</fullName>
    </recommendedName>
</protein>
<dbReference type="Proteomes" id="UP000186102">
    <property type="component" value="Unassembled WGS sequence"/>
</dbReference>
<keyword evidence="3" id="KW-1185">Reference proteome</keyword>